<dbReference type="Gene3D" id="3.90.76.10">
    <property type="entry name" value="Dipeptide-binding Protein, Domain 1"/>
    <property type="match status" value="1"/>
</dbReference>
<dbReference type="Gene3D" id="3.40.190.10">
    <property type="entry name" value="Periplasmic binding protein-like II"/>
    <property type="match status" value="1"/>
</dbReference>
<dbReference type="CDD" id="cd08503">
    <property type="entry name" value="PBP2_NikA_DppA_OppA_like_17"/>
    <property type="match status" value="1"/>
</dbReference>
<dbReference type="Gene3D" id="3.10.105.10">
    <property type="entry name" value="Dipeptide-binding Protein, Domain 3"/>
    <property type="match status" value="1"/>
</dbReference>
<dbReference type="PANTHER" id="PTHR30290:SF9">
    <property type="entry name" value="OLIGOPEPTIDE-BINDING PROTEIN APPA"/>
    <property type="match status" value="1"/>
</dbReference>
<dbReference type="GO" id="GO:0043190">
    <property type="term" value="C:ATP-binding cassette (ABC) transporter complex"/>
    <property type="evidence" value="ECO:0007669"/>
    <property type="project" value="InterPro"/>
</dbReference>
<organism evidence="7 8">
    <name type="scientific">Aminobacter anthyllidis</name>
    <dbReference type="NCBI Taxonomy" id="1035067"/>
    <lineage>
        <taxon>Bacteria</taxon>
        <taxon>Pseudomonadati</taxon>
        <taxon>Pseudomonadota</taxon>
        <taxon>Alphaproteobacteria</taxon>
        <taxon>Hyphomicrobiales</taxon>
        <taxon>Phyllobacteriaceae</taxon>
        <taxon>Aminobacter</taxon>
    </lineage>
</organism>
<dbReference type="InterPro" id="IPR006311">
    <property type="entry name" value="TAT_signal"/>
</dbReference>
<evidence type="ECO:0000256" key="1">
    <source>
        <dbReference type="ARBA" id="ARBA00004418"/>
    </source>
</evidence>
<dbReference type="SUPFAM" id="SSF53850">
    <property type="entry name" value="Periplasmic binding protein-like II"/>
    <property type="match status" value="1"/>
</dbReference>
<evidence type="ECO:0000256" key="5">
    <source>
        <dbReference type="SAM" id="Phobius"/>
    </source>
</evidence>
<dbReference type="Proteomes" id="UP001138921">
    <property type="component" value="Unassembled WGS sequence"/>
</dbReference>
<comment type="subcellular location">
    <subcellularLocation>
        <location evidence="1">Periplasm</location>
    </subcellularLocation>
</comment>
<dbReference type="GO" id="GO:0030288">
    <property type="term" value="C:outer membrane-bounded periplasmic space"/>
    <property type="evidence" value="ECO:0007669"/>
    <property type="project" value="UniProtKB-ARBA"/>
</dbReference>
<name>A0A9X1D4M1_9HYPH</name>
<evidence type="ECO:0000313" key="8">
    <source>
        <dbReference type="Proteomes" id="UP001138921"/>
    </source>
</evidence>
<gene>
    <name evidence="7" type="ORF">J1C56_11940</name>
</gene>
<protein>
    <submittedName>
        <fullName evidence="7">ABC transporter substrate-binding protein</fullName>
    </submittedName>
</protein>
<keyword evidence="4" id="KW-0732">Signal</keyword>
<dbReference type="GO" id="GO:1904680">
    <property type="term" value="F:peptide transmembrane transporter activity"/>
    <property type="evidence" value="ECO:0007669"/>
    <property type="project" value="TreeGrafter"/>
</dbReference>
<evidence type="ECO:0000256" key="2">
    <source>
        <dbReference type="ARBA" id="ARBA00005695"/>
    </source>
</evidence>
<dbReference type="AlphaFoldDB" id="A0A9X1D4M1"/>
<evidence type="ECO:0000256" key="4">
    <source>
        <dbReference type="ARBA" id="ARBA00022729"/>
    </source>
</evidence>
<dbReference type="PROSITE" id="PS51318">
    <property type="entry name" value="TAT"/>
    <property type="match status" value="1"/>
</dbReference>
<reference evidence="7" key="2">
    <citation type="submission" date="2021-03" db="EMBL/GenBank/DDBJ databases">
        <authorList>
            <person name="Artuso I."/>
            <person name="Turrini P."/>
            <person name="Pirolo M."/>
            <person name="Lugli G.A."/>
            <person name="Ventura M."/>
            <person name="Visca P."/>
        </authorList>
    </citation>
    <scope>NUCLEOTIDE SEQUENCE</scope>
    <source>
        <strain evidence="7">LMG 26462</strain>
    </source>
</reference>
<dbReference type="InterPro" id="IPR000914">
    <property type="entry name" value="SBP_5_dom"/>
</dbReference>
<keyword evidence="5" id="KW-0812">Transmembrane</keyword>
<dbReference type="PANTHER" id="PTHR30290">
    <property type="entry name" value="PERIPLASMIC BINDING COMPONENT OF ABC TRANSPORTER"/>
    <property type="match status" value="1"/>
</dbReference>
<proteinExistence type="inferred from homology"/>
<comment type="caution">
    <text evidence="7">The sequence shown here is derived from an EMBL/GenBank/DDBJ whole genome shotgun (WGS) entry which is preliminary data.</text>
</comment>
<evidence type="ECO:0000313" key="7">
    <source>
        <dbReference type="EMBL" id="MBT1156302.1"/>
    </source>
</evidence>
<keyword evidence="5" id="KW-0472">Membrane</keyword>
<dbReference type="InterPro" id="IPR030678">
    <property type="entry name" value="Peptide/Ni-bd"/>
</dbReference>
<evidence type="ECO:0000259" key="6">
    <source>
        <dbReference type="Pfam" id="PF00496"/>
    </source>
</evidence>
<dbReference type="EMBL" id="JAFLWW010000003">
    <property type="protein sequence ID" value="MBT1156302.1"/>
    <property type="molecule type" value="Genomic_DNA"/>
</dbReference>
<accession>A0A9X1D4M1</accession>
<dbReference type="Pfam" id="PF00496">
    <property type="entry name" value="SBP_bac_5"/>
    <property type="match status" value="1"/>
</dbReference>
<dbReference type="PIRSF" id="PIRSF002741">
    <property type="entry name" value="MppA"/>
    <property type="match status" value="1"/>
</dbReference>
<sequence length="551" mass="61395">MTFYKSNSDLVPGHIRELAKSAGSGEMDRREFLALASAFGATTAMAYGMLGLAAPTEALAQEPKKGGVIRVSMFVKDQKDPRSYDWPEMANVTRQFLEPLVKYTRTFTFEPALLESWEINDDATEYKLNVRKGVTWNNGDEFNADDVMFNLLRWCDSAAEGNSMAARMGALVDPATKKAKEGAITKVDDYTIAIKFPAPDITFIPGVSDYPGIIVHRDFEKNGSNLVSHPIGTGPFELVSYDVGSKAVLKRRENGKWWGGEAYLDGVEFIDYGPDPSAAVNAFEAGEVDTNYETVADYVDILDGLGLVKSEVVTAATIVARFNVNNKPYENQKVRNAMQMAVDNATVLQLGYGGRGTVAENHHVAPIHPEYVELPKKTRDAAGAKKLMEESGHADFEHDLITTDEDWHKNTGDAIAAQIREAGIKVKRTVLPGSTFWNDWTKYPFSMTTWNMRPLGVQILVLGYKSGEAWNESAFANPDFDKKLTEATAQPDVEKRKLLMKDLEQILQDSGILIQSYWRSLFNHSAKYVMNHGMHPTNEHDFHKVWLDKQA</sequence>
<keyword evidence="5" id="KW-1133">Transmembrane helix</keyword>
<feature type="transmembrane region" description="Helical" evidence="5">
    <location>
        <begin position="32"/>
        <end position="54"/>
    </location>
</feature>
<evidence type="ECO:0000256" key="3">
    <source>
        <dbReference type="ARBA" id="ARBA00022448"/>
    </source>
</evidence>
<feature type="domain" description="Solute-binding protein family 5" evidence="6">
    <location>
        <begin position="109"/>
        <end position="451"/>
    </location>
</feature>
<dbReference type="InterPro" id="IPR039424">
    <property type="entry name" value="SBP_5"/>
</dbReference>
<dbReference type="GO" id="GO:0015833">
    <property type="term" value="P:peptide transport"/>
    <property type="evidence" value="ECO:0007669"/>
    <property type="project" value="TreeGrafter"/>
</dbReference>
<keyword evidence="8" id="KW-1185">Reference proteome</keyword>
<dbReference type="RefSeq" id="WP_214389323.1">
    <property type="nucleotide sequence ID" value="NZ_JAFLWW010000003.1"/>
</dbReference>
<comment type="similarity">
    <text evidence="2">Belongs to the bacterial solute-binding protein 5 family.</text>
</comment>
<reference evidence="7" key="1">
    <citation type="journal article" date="2021" name="Microorganisms">
        <title>Phylogenomic Reconstruction and Metabolic Potential of the Genus Aminobacter.</title>
        <authorList>
            <person name="Artuso I."/>
            <person name="Turrini P."/>
            <person name="Pirolo M."/>
            <person name="Lugli G.A."/>
            <person name="Ventura M."/>
            <person name="Visca P."/>
        </authorList>
    </citation>
    <scope>NUCLEOTIDE SEQUENCE</scope>
    <source>
        <strain evidence="7">LMG 26462</strain>
    </source>
</reference>
<keyword evidence="3" id="KW-0813">Transport</keyword>